<dbReference type="PANTHER" id="PTHR43418">
    <property type="entry name" value="MULTIFUNCTIONAL TRYPTOPHAN BIOSYNTHESIS PROTEIN-RELATED"/>
    <property type="match status" value="1"/>
</dbReference>
<dbReference type="PANTHER" id="PTHR43418:SF4">
    <property type="entry name" value="MULTIFUNCTIONAL TRYPTOPHAN BIOSYNTHESIS PROTEIN"/>
    <property type="match status" value="1"/>
</dbReference>
<dbReference type="NCBIfam" id="TIGR00566">
    <property type="entry name" value="trpG_papA"/>
    <property type="match status" value="1"/>
</dbReference>
<dbReference type="eggNOG" id="COG0512">
    <property type="taxonomic scope" value="Bacteria"/>
</dbReference>
<accession>A0A0H4WYH6</accession>
<dbReference type="GO" id="GO:0004049">
    <property type="term" value="F:anthranilate synthase activity"/>
    <property type="evidence" value="ECO:0007669"/>
    <property type="project" value="TreeGrafter"/>
</dbReference>
<keyword evidence="1" id="KW-0315">Glutamine amidotransferase</keyword>
<dbReference type="SUPFAM" id="SSF52317">
    <property type="entry name" value="Class I glutamine amidotransferase-like"/>
    <property type="match status" value="1"/>
</dbReference>
<dbReference type="PATRIC" id="fig|1297742.4.peg.5480"/>
<keyword evidence="3" id="KW-0808">Transferase</keyword>
<reference evidence="3 4" key="1">
    <citation type="journal article" date="2016" name="PLoS ONE">
        <title>Complete Genome Sequence and Comparative Genomics of a Novel Myxobacterium Myxococcus hansupus.</title>
        <authorList>
            <person name="Sharma G."/>
            <person name="Narwani T."/>
            <person name="Subramanian S."/>
        </authorList>
    </citation>
    <scope>NUCLEOTIDE SEQUENCE [LARGE SCALE GENOMIC DNA]</scope>
    <source>
        <strain evidence="4">mixupus</strain>
    </source>
</reference>
<dbReference type="PRINTS" id="PR00099">
    <property type="entry name" value="CPSGATASE"/>
</dbReference>
<evidence type="ECO:0000256" key="1">
    <source>
        <dbReference type="ARBA" id="ARBA00022962"/>
    </source>
</evidence>
<sequence>MILLVDNFDSFTFNLVQALGAQGAELKVVRNDAITVAQVEALRPDHILISPGPCTPNEAGVSMELIRVFGGRIPLLGVCLGHQCLGQVFGAKVVRAPVPVHGKTAAIDHAGQGVFRGLPTPFTAARYHSLVVERESLPDCLEVTAWQDDLVMGLRHRDLPRLEGVQFHPESFLTPEGPRLLANFLEPAR</sequence>
<dbReference type="KEGG" id="mym:A176_005393"/>
<dbReference type="CDD" id="cd01743">
    <property type="entry name" value="GATase1_Anthranilate_Synthase"/>
    <property type="match status" value="1"/>
</dbReference>
<dbReference type="Pfam" id="PF00117">
    <property type="entry name" value="GATase"/>
    <property type="match status" value="1"/>
</dbReference>
<dbReference type="Proteomes" id="UP000009026">
    <property type="component" value="Chromosome"/>
</dbReference>
<name>A0A0H4WYH6_9BACT</name>
<protein>
    <submittedName>
        <fullName evidence="3">Para-aminobenzoate synthase, amidotransferase component</fullName>
    </submittedName>
</protein>
<dbReference type="FunFam" id="3.40.50.880:FF:000003">
    <property type="entry name" value="Anthranilate synthase component II"/>
    <property type="match status" value="1"/>
</dbReference>
<dbReference type="OrthoDB" id="9786812at2"/>
<evidence type="ECO:0000313" key="4">
    <source>
        <dbReference type="Proteomes" id="UP000009026"/>
    </source>
</evidence>
<feature type="domain" description="Glutamine amidotransferase" evidence="2">
    <location>
        <begin position="3"/>
        <end position="185"/>
    </location>
</feature>
<dbReference type="InterPro" id="IPR006221">
    <property type="entry name" value="TrpG/PapA_dom"/>
</dbReference>
<organism evidence="3 4">
    <name type="scientific">Pseudomyxococcus hansupus</name>
    <dbReference type="NCBI Taxonomy" id="1297742"/>
    <lineage>
        <taxon>Bacteria</taxon>
        <taxon>Pseudomonadati</taxon>
        <taxon>Myxococcota</taxon>
        <taxon>Myxococcia</taxon>
        <taxon>Myxococcales</taxon>
        <taxon>Cystobacterineae</taxon>
        <taxon>Myxococcaceae</taxon>
        <taxon>Pseudomyxococcus</taxon>
    </lineage>
</organism>
<dbReference type="GO" id="GO:0005829">
    <property type="term" value="C:cytosol"/>
    <property type="evidence" value="ECO:0007669"/>
    <property type="project" value="TreeGrafter"/>
</dbReference>
<proteinExistence type="predicted"/>
<dbReference type="InterPro" id="IPR017926">
    <property type="entry name" value="GATASE"/>
</dbReference>
<dbReference type="STRING" id="1297742.A176_005393"/>
<keyword evidence="4" id="KW-1185">Reference proteome</keyword>
<dbReference type="RefSeq" id="WP_002638243.1">
    <property type="nucleotide sequence ID" value="NZ_CP012109.1"/>
</dbReference>
<dbReference type="PRINTS" id="PR00096">
    <property type="entry name" value="GATASE"/>
</dbReference>
<dbReference type="PROSITE" id="PS51273">
    <property type="entry name" value="GATASE_TYPE_1"/>
    <property type="match status" value="1"/>
</dbReference>
<gene>
    <name evidence="3" type="ORF">A176_005393</name>
</gene>
<dbReference type="InterPro" id="IPR050472">
    <property type="entry name" value="Anth_synth/Amidotransfase"/>
</dbReference>
<dbReference type="GO" id="GO:0016740">
    <property type="term" value="F:transferase activity"/>
    <property type="evidence" value="ECO:0007669"/>
    <property type="project" value="UniProtKB-KW"/>
</dbReference>
<dbReference type="PRINTS" id="PR00097">
    <property type="entry name" value="ANTSNTHASEII"/>
</dbReference>
<dbReference type="EMBL" id="CP012109">
    <property type="protein sequence ID" value="AKQ68481.1"/>
    <property type="molecule type" value="Genomic_DNA"/>
</dbReference>
<evidence type="ECO:0000259" key="2">
    <source>
        <dbReference type="Pfam" id="PF00117"/>
    </source>
</evidence>
<dbReference type="Gene3D" id="3.40.50.880">
    <property type="match status" value="1"/>
</dbReference>
<dbReference type="GO" id="GO:0000162">
    <property type="term" value="P:L-tryptophan biosynthetic process"/>
    <property type="evidence" value="ECO:0007669"/>
    <property type="project" value="TreeGrafter"/>
</dbReference>
<dbReference type="InterPro" id="IPR029062">
    <property type="entry name" value="Class_I_gatase-like"/>
</dbReference>
<dbReference type="AlphaFoldDB" id="A0A0H4WYH6"/>
<evidence type="ECO:0000313" key="3">
    <source>
        <dbReference type="EMBL" id="AKQ68481.1"/>
    </source>
</evidence>